<dbReference type="EMBL" id="LK032373">
    <property type="protein sequence ID" value="CDY36341.1"/>
    <property type="molecule type" value="Genomic_DNA"/>
</dbReference>
<dbReference type="InterPro" id="IPR027417">
    <property type="entry name" value="P-loop_NTPase"/>
</dbReference>
<dbReference type="GO" id="GO:0006310">
    <property type="term" value="P:DNA recombination"/>
    <property type="evidence" value="ECO:0007669"/>
    <property type="project" value="UniProtKB-KW"/>
</dbReference>
<dbReference type="Pfam" id="PF21530">
    <property type="entry name" value="Pif1_2B_dom"/>
    <property type="match status" value="1"/>
</dbReference>
<keyword evidence="6" id="KW-1185">Reference proteome</keyword>
<dbReference type="InterPro" id="IPR010285">
    <property type="entry name" value="DNA_helicase_pif1-like_DEAD"/>
</dbReference>
<evidence type="ECO:0000259" key="2">
    <source>
        <dbReference type="Pfam" id="PF05970"/>
    </source>
</evidence>
<dbReference type="Proteomes" id="UP000028999">
    <property type="component" value="Unassembled WGS sequence"/>
</dbReference>
<dbReference type="PaxDb" id="3708-A0A078HEZ3"/>
<comment type="catalytic activity">
    <reaction evidence="1">
        <text>ATP + H2O = ADP + phosphate + H(+)</text>
        <dbReference type="Rhea" id="RHEA:13065"/>
        <dbReference type="ChEBI" id="CHEBI:15377"/>
        <dbReference type="ChEBI" id="CHEBI:15378"/>
        <dbReference type="ChEBI" id="CHEBI:30616"/>
        <dbReference type="ChEBI" id="CHEBI:43474"/>
        <dbReference type="ChEBI" id="CHEBI:456216"/>
        <dbReference type="EC" id="5.6.2.3"/>
    </reaction>
</comment>
<dbReference type="GO" id="GO:0000723">
    <property type="term" value="P:telomere maintenance"/>
    <property type="evidence" value="ECO:0007669"/>
    <property type="project" value="InterPro"/>
</dbReference>
<dbReference type="Gramene" id="CDY36341">
    <property type="protein sequence ID" value="CDY36341"/>
    <property type="gene ID" value="GSBRNA2T00060357001"/>
</dbReference>
<dbReference type="Proteomes" id="UP001295469">
    <property type="component" value="Chromosome C08"/>
</dbReference>
<evidence type="ECO:0000313" key="5">
    <source>
        <dbReference type="EMBL" id="CDY36341.1"/>
    </source>
</evidence>
<keyword evidence="1" id="KW-0547">Nucleotide-binding</keyword>
<dbReference type="GO" id="GO:0016787">
    <property type="term" value="F:hydrolase activity"/>
    <property type="evidence" value="ECO:0007669"/>
    <property type="project" value="UniProtKB-KW"/>
</dbReference>
<keyword evidence="1" id="KW-0233">DNA recombination</keyword>
<keyword evidence="1" id="KW-0378">Hydrolase</keyword>
<evidence type="ECO:0000313" key="4">
    <source>
        <dbReference type="EMBL" id="CAF2106671.1"/>
    </source>
</evidence>
<feature type="domain" description="DNA helicase Pif1-like DEAD-box helicase" evidence="2">
    <location>
        <begin position="157"/>
        <end position="224"/>
    </location>
</feature>
<organism evidence="5 6">
    <name type="scientific">Brassica napus</name>
    <name type="common">Rape</name>
    <dbReference type="NCBI Taxonomy" id="3708"/>
    <lineage>
        <taxon>Eukaryota</taxon>
        <taxon>Viridiplantae</taxon>
        <taxon>Streptophyta</taxon>
        <taxon>Embryophyta</taxon>
        <taxon>Tracheophyta</taxon>
        <taxon>Spermatophyta</taxon>
        <taxon>Magnoliopsida</taxon>
        <taxon>eudicotyledons</taxon>
        <taxon>Gunneridae</taxon>
        <taxon>Pentapetalae</taxon>
        <taxon>rosids</taxon>
        <taxon>malvids</taxon>
        <taxon>Brassicales</taxon>
        <taxon>Brassicaceae</taxon>
        <taxon>Brassiceae</taxon>
        <taxon>Brassica</taxon>
    </lineage>
</organism>
<dbReference type="PANTHER" id="PTHR10492:SF101">
    <property type="entry name" value="ATP-DEPENDENT DNA HELICASE"/>
    <property type="match status" value="1"/>
</dbReference>
<feature type="domain" description="DNA helicase Pif1-like 2B" evidence="3">
    <location>
        <begin position="280"/>
        <end position="311"/>
    </location>
</feature>
<dbReference type="GO" id="GO:0043139">
    <property type="term" value="F:5'-3' DNA helicase activity"/>
    <property type="evidence" value="ECO:0007669"/>
    <property type="project" value="UniProtKB-EC"/>
</dbReference>
<keyword evidence="1" id="KW-0227">DNA damage</keyword>
<evidence type="ECO:0000259" key="3">
    <source>
        <dbReference type="Pfam" id="PF21530"/>
    </source>
</evidence>
<accession>A0A078HEZ3</accession>
<dbReference type="GO" id="GO:0005524">
    <property type="term" value="F:ATP binding"/>
    <property type="evidence" value="ECO:0007669"/>
    <property type="project" value="UniProtKB-KW"/>
</dbReference>
<comment type="cofactor">
    <cofactor evidence="1">
        <name>Mg(2+)</name>
        <dbReference type="ChEBI" id="CHEBI:18420"/>
    </cofactor>
</comment>
<keyword evidence="1" id="KW-0067">ATP-binding</keyword>
<dbReference type="STRING" id="3708.A0A078HEZ3"/>
<dbReference type="GO" id="GO:0006281">
    <property type="term" value="P:DNA repair"/>
    <property type="evidence" value="ECO:0007669"/>
    <property type="project" value="UniProtKB-KW"/>
</dbReference>
<gene>
    <name evidence="5" type="primary">BnaC08g05100D</name>
    <name evidence="4" type="ORF">DARMORV10_C08P07300.1</name>
    <name evidence="5" type="ORF">GSBRNA2T00060357001</name>
</gene>
<dbReference type="SUPFAM" id="SSF52540">
    <property type="entry name" value="P-loop containing nucleoside triphosphate hydrolases"/>
    <property type="match status" value="1"/>
</dbReference>
<proteinExistence type="inferred from homology"/>
<dbReference type="EMBL" id="HG994372">
    <property type="protein sequence ID" value="CAF2106671.1"/>
    <property type="molecule type" value="Genomic_DNA"/>
</dbReference>
<comment type="similarity">
    <text evidence="1">Belongs to the helicase family.</text>
</comment>
<dbReference type="AlphaFoldDB" id="A0A078HEZ3"/>
<dbReference type="PANTHER" id="PTHR10492">
    <property type="match status" value="1"/>
</dbReference>
<keyword evidence="1" id="KW-0347">Helicase</keyword>
<dbReference type="Gene3D" id="3.40.50.300">
    <property type="entry name" value="P-loop containing nucleotide triphosphate hydrolases"/>
    <property type="match status" value="1"/>
</dbReference>
<dbReference type="Pfam" id="PF05970">
    <property type="entry name" value="PIF1"/>
    <property type="match status" value="1"/>
</dbReference>
<reference evidence="4" key="3">
    <citation type="submission" date="2021-01" db="EMBL/GenBank/DDBJ databases">
        <authorList>
            <consortium name="Genoscope - CEA"/>
            <person name="William W."/>
        </authorList>
    </citation>
    <scope>NUCLEOTIDE SEQUENCE</scope>
</reference>
<keyword evidence="1" id="KW-0234">DNA repair</keyword>
<dbReference type="EC" id="5.6.2.3" evidence="1"/>
<name>A0A078HEZ3_BRANA</name>
<evidence type="ECO:0000313" key="6">
    <source>
        <dbReference type="Proteomes" id="UP000028999"/>
    </source>
</evidence>
<sequence length="314" mass="34997">MLGRYVATELRLELELFGRAFTANVGSVCNMQKNKLCLTLVDGSVFYDPIQVQGEHTSYIELGDDPRFVATCHCDYGHDDDEVSIDTQTASIDTTLIAEQLATMTFEAATSPVRATPSRFDVLTPDEALSSAIRSRGLIVLNIAPSGIAALLLEGGSDRAKLVKEAKLIVWDEVPMMSRHCFETLDRSMRDIIRSSENKPFRGKVVVFGGDFRQVLLVIPGRDKDLYRHRTILTPTNDEVDKINDYILSKLLGEEKVYLSSANIIPSEVDIKENVVYPIEFLNSAKVAGLPRHCLKLKVGAPVMCLRNMECDRR</sequence>
<dbReference type="InterPro" id="IPR049163">
    <property type="entry name" value="Pif1-like_2B_dom"/>
</dbReference>
<reference evidence="5 6" key="1">
    <citation type="journal article" date="2014" name="Science">
        <title>Plant genetics. Early allopolyploid evolution in the post-Neolithic Brassica napus oilseed genome.</title>
        <authorList>
            <person name="Chalhoub B."/>
            <person name="Denoeud F."/>
            <person name="Liu S."/>
            <person name="Parkin I.A."/>
            <person name="Tang H."/>
            <person name="Wang X."/>
            <person name="Chiquet J."/>
            <person name="Belcram H."/>
            <person name="Tong C."/>
            <person name="Samans B."/>
            <person name="Correa M."/>
            <person name="Da Silva C."/>
            <person name="Just J."/>
            <person name="Falentin C."/>
            <person name="Koh C.S."/>
            <person name="Le Clainche I."/>
            <person name="Bernard M."/>
            <person name="Bento P."/>
            <person name="Noel B."/>
            <person name="Labadie K."/>
            <person name="Alberti A."/>
            <person name="Charles M."/>
            <person name="Arnaud D."/>
            <person name="Guo H."/>
            <person name="Daviaud C."/>
            <person name="Alamery S."/>
            <person name="Jabbari K."/>
            <person name="Zhao M."/>
            <person name="Edger P.P."/>
            <person name="Chelaifa H."/>
            <person name="Tack D."/>
            <person name="Lassalle G."/>
            <person name="Mestiri I."/>
            <person name="Schnel N."/>
            <person name="Le Paslier M.C."/>
            <person name="Fan G."/>
            <person name="Renault V."/>
            <person name="Bayer P.E."/>
            <person name="Golicz A.A."/>
            <person name="Manoli S."/>
            <person name="Lee T.H."/>
            <person name="Thi V.H."/>
            <person name="Chalabi S."/>
            <person name="Hu Q."/>
            <person name="Fan C."/>
            <person name="Tollenaere R."/>
            <person name="Lu Y."/>
            <person name="Battail C."/>
            <person name="Shen J."/>
            <person name="Sidebottom C.H."/>
            <person name="Wang X."/>
            <person name="Canaguier A."/>
            <person name="Chauveau A."/>
            <person name="Berard A."/>
            <person name="Deniot G."/>
            <person name="Guan M."/>
            <person name="Liu Z."/>
            <person name="Sun F."/>
            <person name="Lim Y.P."/>
            <person name="Lyons E."/>
            <person name="Town C.D."/>
            <person name="Bancroft I."/>
            <person name="Wang X."/>
            <person name="Meng J."/>
            <person name="Ma J."/>
            <person name="Pires J.C."/>
            <person name="King G.J."/>
            <person name="Brunel D."/>
            <person name="Delourme R."/>
            <person name="Renard M."/>
            <person name="Aury J.M."/>
            <person name="Adams K.L."/>
            <person name="Batley J."/>
            <person name="Snowdon R.J."/>
            <person name="Tost J."/>
            <person name="Edwards D."/>
            <person name="Zhou Y."/>
            <person name="Hua W."/>
            <person name="Sharpe A.G."/>
            <person name="Paterson A.H."/>
            <person name="Guan C."/>
            <person name="Wincker P."/>
        </authorList>
    </citation>
    <scope>NUCLEOTIDE SEQUENCE [LARGE SCALE GENOMIC DNA]</scope>
    <source>
        <strain evidence="6">cv. Darmor-bzh</strain>
    </source>
</reference>
<evidence type="ECO:0000256" key="1">
    <source>
        <dbReference type="RuleBase" id="RU363044"/>
    </source>
</evidence>
<reference evidence="5" key="2">
    <citation type="submission" date="2014-06" db="EMBL/GenBank/DDBJ databases">
        <authorList>
            <person name="Genoscope - CEA"/>
        </authorList>
    </citation>
    <scope>NUCLEOTIDE SEQUENCE</scope>
</reference>
<protein>
    <recommendedName>
        <fullName evidence="1">ATP-dependent DNA helicase</fullName>
        <ecNumber evidence="1">5.6.2.3</ecNumber>
    </recommendedName>
</protein>